<reference evidence="2 3" key="1">
    <citation type="journal article" date="2016" name="Nat. Commun.">
        <title>Thousands of microbial genomes shed light on interconnected biogeochemical processes in an aquifer system.</title>
        <authorList>
            <person name="Anantharaman K."/>
            <person name="Brown C.T."/>
            <person name="Hug L.A."/>
            <person name="Sharon I."/>
            <person name="Castelle C.J."/>
            <person name="Probst A.J."/>
            <person name="Thomas B.C."/>
            <person name="Singh A."/>
            <person name="Wilkins M.J."/>
            <person name="Karaoz U."/>
            <person name="Brodie E.L."/>
            <person name="Williams K.H."/>
            <person name="Hubbard S.S."/>
            <person name="Banfield J.F."/>
        </authorList>
    </citation>
    <scope>NUCLEOTIDE SEQUENCE [LARGE SCALE GENOMIC DNA]</scope>
</reference>
<comment type="caution">
    <text evidence="2">The sequence shown here is derived from an EMBL/GenBank/DDBJ whole genome shotgun (WGS) entry which is preliminary data.</text>
</comment>
<dbReference type="EMBL" id="MFGA01000010">
    <property type="protein sequence ID" value="OGF21225.1"/>
    <property type="molecule type" value="Genomic_DNA"/>
</dbReference>
<sequence>MSEETNKVDHGKKLISWEIPEYTKYQRSTGWYIWLAVISLAVLGYSIYTVNFLLGVLVVIFAVIIISHNLGNPEMISFSIFEDGIMIGKKAKPWADLKDFWIIYQPPEIKTLYFDLKGLRPSLSVDLMDQNPVKVREILLKFLKEDLTHDKELTGDELSRLLKI</sequence>
<keyword evidence="1" id="KW-1133">Transmembrane helix</keyword>
<evidence type="ECO:0000313" key="2">
    <source>
        <dbReference type="EMBL" id="OGF21225.1"/>
    </source>
</evidence>
<name>A0A1F5S3G1_9BACT</name>
<evidence type="ECO:0008006" key="4">
    <source>
        <dbReference type="Google" id="ProtNLM"/>
    </source>
</evidence>
<accession>A0A1F5S3G1</accession>
<evidence type="ECO:0000256" key="1">
    <source>
        <dbReference type="SAM" id="Phobius"/>
    </source>
</evidence>
<dbReference type="AlphaFoldDB" id="A0A1F5S3G1"/>
<evidence type="ECO:0000313" key="3">
    <source>
        <dbReference type="Proteomes" id="UP000177407"/>
    </source>
</evidence>
<keyword evidence="1" id="KW-0472">Membrane</keyword>
<organism evidence="2 3">
    <name type="scientific">Candidatus Falkowbacteria bacterium RIFOXYA2_FULL_38_12</name>
    <dbReference type="NCBI Taxonomy" id="1797993"/>
    <lineage>
        <taxon>Bacteria</taxon>
        <taxon>Candidatus Falkowiibacteriota</taxon>
    </lineage>
</organism>
<dbReference type="Proteomes" id="UP000177407">
    <property type="component" value="Unassembled WGS sequence"/>
</dbReference>
<gene>
    <name evidence="2" type="ORF">A2257_01020</name>
</gene>
<proteinExistence type="predicted"/>
<protein>
    <recommendedName>
        <fullName evidence="4">DUF5673 domain-containing protein</fullName>
    </recommendedName>
</protein>
<keyword evidence="1" id="KW-0812">Transmembrane</keyword>
<feature type="transmembrane region" description="Helical" evidence="1">
    <location>
        <begin position="31"/>
        <end position="48"/>
    </location>
</feature>